<evidence type="ECO:0000313" key="8">
    <source>
        <dbReference type="EMBL" id="OBU77862.1"/>
    </source>
</evidence>
<protein>
    <recommendedName>
        <fullName evidence="10">Cadherin</fullName>
    </recommendedName>
</protein>
<dbReference type="SUPFAM" id="SSF49313">
    <property type="entry name" value="Cadherin-like"/>
    <property type="match status" value="18"/>
</dbReference>
<evidence type="ECO:0000256" key="2">
    <source>
        <dbReference type="ARBA" id="ARBA00022729"/>
    </source>
</evidence>
<dbReference type="InterPro" id="IPR006644">
    <property type="entry name" value="Cadg"/>
</dbReference>
<feature type="domain" description="Cadherin" evidence="6">
    <location>
        <begin position="2772"/>
        <end position="2877"/>
    </location>
</feature>
<feature type="domain" description="Cadherin" evidence="6">
    <location>
        <begin position="635"/>
        <end position="745"/>
    </location>
</feature>
<feature type="domain" description="VWFD" evidence="7">
    <location>
        <begin position="1646"/>
        <end position="1857"/>
    </location>
</feature>
<dbReference type="SUPFAM" id="SSF51126">
    <property type="entry name" value="Pectin lyase-like"/>
    <property type="match status" value="1"/>
</dbReference>
<name>A0A853MH59_9CYAN</name>
<keyword evidence="2" id="KW-0732">Signal</keyword>
<dbReference type="Pfam" id="PF13448">
    <property type="entry name" value="DUF4114"/>
    <property type="match status" value="1"/>
</dbReference>
<feature type="domain" description="Cadherin" evidence="6">
    <location>
        <begin position="3289"/>
        <end position="3389"/>
    </location>
</feature>
<dbReference type="SMART" id="SM00710">
    <property type="entry name" value="PbH1"/>
    <property type="match status" value="9"/>
</dbReference>
<feature type="domain" description="Cadherin" evidence="6">
    <location>
        <begin position="2482"/>
        <end position="2568"/>
    </location>
</feature>
<dbReference type="SUPFAM" id="SSF141072">
    <property type="entry name" value="CalX-like"/>
    <property type="match status" value="2"/>
</dbReference>
<keyword evidence="1" id="KW-0812">Transmembrane</keyword>
<dbReference type="InterPro" id="IPR003644">
    <property type="entry name" value="Calx_beta"/>
</dbReference>
<evidence type="ECO:0000259" key="7">
    <source>
        <dbReference type="PROSITE" id="PS51233"/>
    </source>
</evidence>
<keyword evidence="5" id="KW-1133">Transmembrane helix</keyword>
<feature type="domain" description="Cadherin" evidence="6">
    <location>
        <begin position="1067"/>
        <end position="1152"/>
    </location>
</feature>
<keyword evidence="3" id="KW-0677">Repeat</keyword>
<dbReference type="InterPro" id="IPR011050">
    <property type="entry name" value="Pectin_lyase_fold/virulence"/>
</dbReference>
<dbReference type="Proteomes" id="UP000093903">
    <property type="component" value="Unassembled WGS sequence"/>
</dbReference>
<evidence type="ECO:0008006" key="10">
    <source>
        <dbReference type="Google" id="ProtNLM"/>
    </source>
</evidence>
<feature type="domain" description="Cadherin" evidence="6">
    <location>
        <begin position="845"/>
        <end position="945"/>
    </location>
</feature>
<gene>
    <name evidence="8" type="ORF">A9P98_17385</name>
</gene>
<dbReference type="GO" id="GO:0005886">
    <property type="term" value="C:plasma membrane"/>
    <property type="evidence" value="ECO:0007669"/>
    <property type="project" value="UniProtKB-SubCell"/>
</dbReference>
<reference evidence="8 9" key="1">
    <citation type="submission" date="2016-05" db="EMBL/GenBank/DDBJ databases">
        <title>First complete genome of the cyanobacterium Cylindrospermopsis raciborskii CS505, containing a circular chromosome and a single extrachromosomal element.</title>
        <authorList>
            <person name="Fuentes J."/>
            <person name="Tamames J."/>
            <person name="Allen E."/>
            <person name="Plominski A."/>
            <person name="Vasquez M."/>
        </authorList>
    </citation>
    <scope>NUCLEOTIDE SEQUENCE [LARGE SCALE GENOMIC DNA]</scope>
    <source>
        <strain evidence="8 9">CS505</strain>
    </source>
</reference>
<feature type="domain" description="Cadherin" evidence="6">
    <location>
        <begin position="3083"/>
        <end position="3185"/>
    </location>
</feature>
<dbReference type="PRINTS" id="PR00205">
    <property type="entry name" value="CADHERIN"/>
</dbReference>
<keyword evidence="5" id="KW-0472">Membrane</keyword>
<dbReference type="InterPro" id="IPR015919">
    <property type="entry name" value="Cadherin-like_sf"/>
</dbReference>
<feature type="domain" description="Cadherin" evidence="6">
    <location>
        <begin position="2674"/>
        <end position="2771"/>
    </location>
</feature>
<dbReference type="GO" id="GO:0005509">
    <property type="term" value="F:calcium ion binding"/>
    <property type="evidence" value="ECO:0007669"/>
    <property type="project" value="InterPro"/>
</dbReference>
<dbReference type="PROSITE" id="PS50268">
    <property type="entry name" value="CADHERIN_2"/>
    <property type="match status" value="18"/>
</dbReference>
<feature type="domain" description="Cadherin" evidence="6">
    <location>
        <begin position="3389"/>
        <end position="3489"/>
    </location>
</feature>
<dbReference type="InterPro" id="IPR025193">
    <property type="entry name" value="DUF4114"/>
</dbReference>
<dbReference type="InterPro" id="IPR038081">
    <property type="entry name" value="CalX-like_sf"/>
</dbReference>
<organism evidence="8 9">
    <name type="scientific">Cylindrospermopsis raciborskii CS-505</name>
    <dbReference type="NCBI Taxonomy" id="533240"/>
    <lineage>
        <taxon>Bacteria</taxon>
        <taxon>Bacillati</taxon>
        <taxon>Cyanobacteriota</taxon>
        <taxon>Cyanophyceae</taxon>
        <taxon>Nostocales</taxon>
        <taxon>Aphanizomenonaceae</taxon>
        <taxon>Cylindrospermopsis</taxon>
    </lineage>
</organism>
<dbReference type="GO" id="GO:0007154">
    <property type="term" value="P:cell communication"/>
    <property type="evidence" value="ECO:0007669"/>
    <property type="project" value="InterPro"/>
</dbReference>
<dbReference type="InterPro" id="IPR002126">
    <property type="entry name" value="Cadherin-like_dom"/>
</dbReference>
<dbReference type="Gene3D" id="2.60.40.60">
    <property type="entry name" value="Cadherins"/>
    <property type="match status" value="18"/>
</dbReference>
<dbReference type="InterPro" id="IPR006626">
    <property type="entry name" value="PbH1"/>
</dbReference>
<dbReference type="SMART" id="SM00736">
    <property type="entry name" value="CADG"/>
    <property type="match status" value="13"/>
</dbReference>
<dbReference type="Pfam" id="PF03160">
    <property type="entry name" value="Calx-beta"/>
    <property type="match status" value="2"/>
</dbReference>
<keyword evidence="4" id="KW-0106">Calcium</keyword>
<dbReference type="PANTHER" id="PTHR24026">
    <property type="entry name" value="FAT ATYPICAL CADHERIN-RELATED"/>
    <property type="match status" value="1"/>
</dbReference>
<feature type="domain" description="Cadherin" evidence="6">
    <location>
        <begin position="2369"/>
        <end position="2470"/>
    </location>
</feature>
<feature type="domain" description="Cadherin" evidence="6">
    <location>
        <begin position="2977"/>
        <end position="3082"/>
    </location>
</feature>
<evidence type="ECO:0000259" key="6">
    <source>
        <dbReference type="PROSITE" id="PS50268"/>
    </source>
</evidence>
<sequence length="3887" mass="407853">MSTPKLVITPKIQSVSPRSGKINLDYRLENFTDQAVSSASIEVYFSNELQIDVNAITIGDNTGTVPLGGRITGADTNNADGDGTTGNFVVLTFQNLTTSATNKSFINIPFVTTSTFDGQAAVNFIARSTNSNLTVDTIAPVAINNQVAAILEVGPGQTYTTIQAAIDAASNGDVVRVLSGVYNENVTINKSVTLEGPNKGIRPTTPDINLTGGININQGYRTNPEAWINGTVTVTADNVTIDGFRLRNENGPLQWTGTPDNFKLLNNYVTGYNANKGPRFGDANSNNPTNVVTGWQIDANYIGGLLGGGGTGGSMYLAGLSNSSINNNTFWRPRAAHLYLASLTNVTIDGNKFYHGLHAGGADFDGFGKFFSGTGYGYGGYGGYGGSYGGGYGRNYWLELKGTNNTVNIKNNSGEYNSGGIQLYGEVNDPFLFNKVTIENNTFPANNFINAYTQASNNNLSGLIPAVMATAKVVDGGPSGSDLVIRDNKITMDLAQVKYDKDHKSSLEVRGNFNGVTIENNTLTPTGTNGGVNLITGLNLYGSLPGQVSVKNNEFFGEGGTRQNASYYGIDVNPTFTGYGTYNSNLNIQNNTIRNWEVGVVLRDAVQITANSINIAGNNFSNNSSNVFDGINPTITASQVLSYPENQQQGATLGTVSASDNLPNTDNVGIRQYSIFSGNESGFFSINSSSGQITLTSAGISAAANNFESLPNTFTLGITVTDGGGLTATNAVTLSVTNVNEAPTDLTLSATTIAENQAIGTVVGNFSTTDPDTGNTFTYSLVTGTGSIDNSSFTIVGNQLRTAAAFNFETKNSYSIRVRSTDQGGLFFDKELIINVTNVNEAPTDLTLSATTIAENQAIGTVVGNLSTTDPDTGNTFTYSLVTGTGSIDNSSFTIDGGQLKTAAAFNFETKNSYSIRVRSTDQGGLFFDKELIINVTNVNETPTDLTLSATSIAENQAIGTVVGNFSTTDPDAGNTFTYSLVTGTGSIDNSSFTIVGNQLRTAAAFDFETKNSYSIRVRSTDQGGLSFEKQLTINVTNVNEAPSFANATATFSRAENSTTVGTISAAIDPDAGDTLTYTLSGADVAKFNIDNTTRSLTFKTAPDFEAPGSAAGTNTYSVTVIATDGGGLTATQAVTVNVTDVDDTPPDAPQIINFIDNVAPVTGTFGNGTTTDDLTPTLNIKAEAGSSVQVFRNSLTYGDATAANTPGDYTFTTANLAPGNTSGNTYSFTARATDAAGNVSPLSNPFTLTVGLPGYQRYNFTYRYGNGDSYSGYVYAPVGTYTQGQNIPVSNTNETGQTGSYTIDSFGEITTDSSFNNLVYLTSYNDADTGFGTTTNIWPPQGTVSGSSGLGSEYGFAYDANFFSSDPYFSNFFEADIRSNNVFFEFTYYYGEDTNNDYYKGYGYASRDYINAPGRYLAINSKPNDTGKTGYYQVTSVQNSFDFGLRNINTYIWVNEYFDIQTDQDGIGTGGYGKANYIWSYGGNRGLGSEEGYAYNLGFEGGDNQFNHINSADIATTKTFLSIRNPGNAWLQTRFEGNQGTPTNYTFEVVRQGNLNSALSVNWNTQSFFFPNADANDFVGSTFPSGTVNFTPGQSTAPLTISVQGDNTLEFAEWFQAVINNPDPASISLSQNYALALILNDDGLFWGWGFGDPHLVTLDGLAYDFMAVGEFVLVETTPGSDNPFQVQVRYEPYPGSEVVSITTRMAVKLGERRIELQLGSDQLLVDGVIVSIDPADINGDGNIDPAEGGVDINGDGNIDIQRRAITNGNEYTITLNDLGEQVRVEIYDAFMDVNVLVAESPTGSTRGFRGLLGNRNNDRTDDLTGRDGTLYSQPVSFENLYGAFANSWRLDAVGTNNGKASLFSYGVGERFGGFDRSNFPQGVIDLEQVPADLLTAARTAAAGITDPVLRDAAIYDYLLTGERSFIQGAQASPDEPEEKTAPEAAPVITSVGVAATPLSITEGNSASQDVTFRVWRTNPSGNLGNLTVDYRLEGSINADDLSPGTPFSGLINFADGETEKLVKVTVLGDTLIETDEQLVMRIETPNIGSVMVAAGQAATTIISDDLPPVTIGVIAGNDILNEAEKAAGAVITGTATGLAQVQVTIAGQRKTVNVNGGNWTANFTPQELPGDGSYSVEAIGIAQSGSQTIPASRTLLLDTIPPNATNAPVINPVTGDDIINPAERSSGITITGTAEANSRVRLTFGNVTRTVTAINGQWSVNISASELPSEGILSLLATATDTAGNTSAAIAREVRFNRAPSFANATATFSTAENSTRVEIITAATDPDAGDTLIYTLSGADGDKFNIDSSTRLLSFKTAPNFEAPGSAAGTNAYSVTVTATDRGGLTATQAVTVNVTDVVEIGNPPVITSGSTFSIAENSTTVATIIATDVESSTLNYSISGGVDQNLFAIDPTTGVLRFDTAPNFEAPTDVGADNRYNLQIQVKDSDNNTVTKDLIITVTDVNEAPSFNTPTATFSTGENTILVGSVVATDPDRGDTLTYTLSGADAGKFDIDSTTQFLTFKTAPNFEAPGSNTYSVTVIARDAAGLTTTQAVTISVTNVNEAPSFANPTATFSTPENSTTVGIITAPTDPDAGDTLTYTLSGADEGKFNIDSSTRLLSFKTAPNFEVPGSAAGSNTYSVTVTATDGGGLTTTQAVTVNVTDVPEVGNPPVITSSSTFSVAENSKQVGTIIATDADGNTLTYSISGGADQSLFNINANTGALSFVNAPNFEAPGTDNIYNVQIQVTDGNNPVTQDLIINVTNVNEAPSFTNTTATFPVAENSTTVGTIDPATDPDAGDTLTYTLSGADAGKFNIDSSTRLLSFKTPPDFEAKGSAAGSNTYSVTVTATDGGGLTTTQAVTVNVTDVPEVGNPPVITSSSTFFVAENSTAVGNIIATDADGNTLTYRIIGGADQSLFTINANTGVLSFVNAPNFEVPTDVGTNNVYNLQIEVTDGNNPVTQDLIINVTNVNETPTDLTLSATTIAENQAIGTVVGNLSTTDPDAGNTFTYSLVTGAGATDNSSFTIDGGQLKTAAAFDFETKNSYSIRVRSTDQGGQSFGGQSFEKQLTINVTNVNEAPTFANPTATFSTPENSTNVGIIAPATDPDGGDILNYTLSGADATKFNFNTITRALSFKTPPNFEVPGSAAGTNAYSLTITATDVRGLNATQTVTVNVTGINEAPSFANATATFSTAENSTTVGTIAPATDPDAGDTLTYSLSGADADKFNIDNRSLTFKTPPDFEAKGSAAGSNTYSVTVTATDGGGLTTTQAVTVNVTDVPEVGNPPVITSSSTFFVAENSTAVGNIIATDADGNALTYSISGGADQSLFTINANTGVLSFVNAPNFEVPGDVGADNRYNLQIQVTDGNNPVTQVLIIDVTNVNEAPTDLTLSATTIEENQASGTVVGNFSTTDPDAGNTFTYSLVTGAGSTDNSFFTIDGGKLKTAAAFDFETKNSYSIRVRSTDQGGQSFEKQLTINVTNVNEPPVFSAVSFSVRENSKSIGRISVQDPEGDNITFALAGVDAKLLSIDPTTGELTFNQAPDFEKPEDADNNKIYQVQVTVRDGNTPVTRNIDIKVEDVNEAPAAIGDFLAIVGDTSGSIEPLRNDTDPDSGDKLKIIGVTDGKQGKVEIIGDQLKYTLLDAAYTGDDVFSYTISDQGNLTATANVKVNVTGTKVVVNSGVITDVQPGDPLIPSEAGSLSGIVNNVSFNFRAGYNPTQARDILQRTLGRTDAAFNNLFGLYEIDDATGTVNGIAPGQPGYARAALNRAVSSFAVRAGGSGNGITGNVVVGGDKFYAPFVIANGGNLFGSMQDAINTFFQLNADNSRATAENYTSFPVAYFSFGAANPDGAAHIKSFGNNIFGFEDLPAGVGVNDYDFNDTVFSFG</sequence>
<dbReference type="RefSeq" id="WP_065180096.1">
    <property type="nucleotide sequence ID" value="NZ_LYXA01000001.1"/>
</dbReference>
<feature type="domain" description="Cadherin" evidence="6">
    <location>
        <begin position="2569"/>
        <end position="2674"/>
    </location>
</feature>
<evidence type="ECO:0000256" key="4">
    <source>
        <dbReference type="ARBA" id="ARBA00022837"/>
    </source>
</evidence>
<dbReference type="InterPro" id="IPR013783">
    <property type="entry name" value="Ig-like_fold"/>
</dbReference>
<dbReference type="PANTHER" id="PTHR24026:SF126">
    <property type="entry name" value="PROTOCADHERIN FAT 4"/>
    <property type="match status" value="1"/>
</dbReference>
<feature type="domain" description="Cadherin" evidence="6">
    <location>
        <begin position="945"/>
        <end position="1045"/>
    </location>
</feature>
<accession>A0A853MH59</accession>
<dbReference type="SMART" id="SM00089">
    <property type="entry name" value="PKD"/>
    <property type="match status" value="6"/>
</dbReference>
<dbReference type="SMART" id="SM00112">
    <property type="entry name" value="CA"/>
    <property type="match status" value="18"/>
</dbReference>
<dbReference type="Pfam" id="PF17963">
    <property type="entry name" value="Big_9"/>
    <property type="match status" value="5"/>
</dbReference>
<comment type="caution">
    <text evidence="8">The sequence shown here is derived from an EMBL/GenBank/DDBJ whole genome shotgun (WGS) entry which is preliminary data.</text>
</comment>
<evidence type="ECO:0000313" key="9">
    <source>
        <dbReference type="Proteomes" id="UP000093903"/>
    </source>
</evidence>
<feature type="domain" description="Cadherin" evidence="6">
    <location>
        <begin position="3186"/>
        <end position="3289"/>
    </location>
</feature>
<feature type="domain" description="Cadherin" evidence="6">
    <location>
        <begin position="2264"/>
        <end position="2369"/>
    </location>
</feature>
<evidence type="ECO:0000256" key="5">
    <source>
        <dbReference type="ARBA" id="ARBA00022989"/>
    </source>
</evidence>
<dbReference type="SMART" id="SM00216">
    <property type="entry name" value="VWD"/>
    <property type="match status" value="1"/>
</dbReference>
<dbReference type="EMBL" id="LYXA01000001">
    <property type="protein sequence ID" value="OBU77862.1"/>
    <property type="molecule type" value="Genomic_DNA"/>
</dbReference>
<dbReference type="GO" id="GO:0007156">
    <property type="term" value="P:homophilic cell adhesion via plasma membrane adhesion molecules"/>
    <property type="evidence" value="ECO:0007669"/>
    <property type="project" value="InterPro"/>
</dbReference>
<feature type="domain" description="Cadherin" evidence="6">
    <location>
        <begin position="745"/>
        <end position="845"/>
    </location>
</feature>
<feature type="domain" description="Cadherin" evidence="6">
    <location>
        <begin position="2877"/>
        <end position="2977"/>
    </location>
</feature>
<dbReference type="Gene3D" id="2.60.40.10">
    <property type="entry name" value="Immunoglobulins"/>
    <property type="match status" value="3"/>
</dbReference>
<evidence type="ECO:0000256" key="1">
    <source>
        <dbReference type="ARBA" id="ARBA00022692"/>
    </source>
</evidence>
<dbReference type="CDD" id="cd11304">
    <property type="entry name" value="Cadherin_repeat"/>
    <property type="match status" value="18"/>
</dbReference>
<dbReference type="PROSITE" id="PS51233">
    <property type="entry name" value="VWFD"/>
    <property type="match status" value="1"/>
</dbReference>
<dbReference type="InterPro" id="IPR001846">
    <property type="entry name" value="VWF_type-D"/>
</dbReference>
<dbReference type="Gene3D" id="2.60.40.2030">
    <property type="match status" value="2"/>
</dbReference>
<evidence type="ECO:0000256" key="3">
    <source>
        <dbReference type="ARBA" id="ARBA00022737"/>
    </source>
</evidence>
<proteinExistence type="predicted"/>
<dbReference type="NCBIfam" id="NF033510">
    <property type="entry name" value="Ca_tandemer"/>
    <property type="match status" value="2"/>
</dbReference>
<dbReference type="InterPro" id="IPR022409">
    <property type="entry name" value="PKD/Chitinase_dom"/>
</dbReference>
<feature type="domain" description="Cadherin" evidence="6">
    <location>
        <begin position="3488"/>
        <end position="3587"/>
    </location>
</feature>
<dbReference type="Pfam" id="PF00028">
    <property type="entry name" value="Cadherin"/>
    <property type="match status" value="6"/>
</dbReference>
<dbReference type="Pfam" id="PF00094">
    <property type="entry name" value="VWD"/>
    <property type="match status" value="1"/>
</dbReference>